<dbReference type="EnsemblPlants" id="TuG1812G0400001721.01.T01">
    <property type="protein sequence ID" value="TuG1812G0400001721.01.T01.cds359270"/>
    <property type="gene ID" value="TuG1812G0400001721.01"/>
</dbReference>
<evidence type="ECO:0000313" key="6">
    <source>
        <dbReference type="EnsemblPlants" id="TuG1812G0400001721.01.T01.cds359270"/>
    </source>
</evidence>
<organism evidence="6 7">
    <name type="scientific">Triticum urartu</name>
    <name type="common">Red wild einkorn</name>
    <name type="synonym">Crithodium urartu</name>
    <dbReference type="NCBI Taxonomy" id="4572"/>
    <lineage>
        <taxon>Eukaryota</taxon>
        <taxon>Viridiplantae</taxon>
        <taxon>Streptophyta</taxon>
        <taxon>Embryophyta</taxon>
        <taxon>Tracheophyta</taxon>
        <taxon>Spermatophyta</taxon>
        <taxon>Magnoliopsida</taxon>
        <taxon>Liliopsida</taxon>
        <taxon>Poales</taxon>
        <taxon>Poaceae</taxon>
        <taxon>BOP clade</taxon>
        <taxon>Pooideae</taxon>
        <taxon>Triticodae</taxon>
        <taxon>Triticeae</taxon>
        <taxon>Triticinae</taxon>
        <taxon>Triticum</taxon>
    </lineage>
</organism>
<keyword evidence="1" id="KW-0479">Metal-binding</keyword>
<dbReference type="Proteomes" id="UP000015106">
    <property type="component" value="Chromosome 4"/>
</dbReference>
<feature type="domain" description="SWIM-type" evidence="5">
    <location>
        <begin position="48"/>
        <end position="80"/>
    </location>
</feature>
<dbReference type="Pfam" id="PF04434">
    <property type="entry name" value="SWIM"/>
    <property type="match status" value="1"/>
</dbReference>
<evidence type="ECO:0000259" key="5">
    <source>
        <dbReference type="PROSITE" id="PS50966"/>
    </source>
</evidence>
<dbReference type="GO" id="GO:0008270">
    <property type="term" value="F:zinc ion binding"/>
    <property type="evidence" value="ECO:0007669"/>
    <property type="project" value="UniProtKB-KW"/>
</dbReference>
<keyword evidence="7" id="KW-1185">Reference proteome</keyword>
<evidence type="ECO:0000256" key="2">
    <source>
        <dbReference type="ARBA" id="ARBA00022771"/>
    </source>
</evidence>
<evidence type="ECO:0000313" key="7">
    <source>
        <dbReference type="Proteomes" id="UP000015106"/>
    </source>
</evidence>
<dbReference type="Gramene" id="TuG1812G0400001721.01.T01">
    <property type="protein sequence ID" value="TuG1812G0400001721.01.T01.cds359270"/>
    <property type="gene ID" value="TuG1812G0400001721.01"/>
</dbReference>
<sequence length="139" mass="15922">REAVEKWTGRICPKIRKKLEKNAELSGNCFPRDAGNGIYHVQSGPNSYIVDIIGRTCDCKSWGLSGILCPHAIAVCRAERIDPEELVHKCYTIETYLKAYGHNIMPLRDRTHWDKLNGMYIHPPLFTKVMGRPATKRRK</sequence>
<evidence type="ECO:0000256" key="4">
    <source>
        <dbReference type="PROSITE-ProRule" id="PRU00325"/>
    </source>
</evidence>
<proteinExistence type="predicted"/>
<evidence type="ECO:0000256" key="3">
    <source>
        <dbReference type="ARBA" id="ARBA00022833"/>
    </source>
</evidence>
<accession>A0A8R7U5T9</accession>
<dbReference type="AlphaFoldDB" id="A0A8R7U5T9"/>
<dbReference type="InterPro" id="IPR006564">
    <property type="entry name" value="Znf_PMZ"/>
</dbReference>
<evidence type="ECO:0000256" key="1">
    <source>
        <dbReference type="ARBA" id="ARBA00022723"/>
    </source>
</evidence>
<dbReference type="InterPro" id="IPR007527">
    <property type="entry name" value="Znf_SWIM"/>
</dbReference>
<dbReference type="SMART" id="SM00575">
    <property type="entry name" value="ZnF_PMZ"/>
    <property type="match status" value="1"/>
</dbReference>
<protein>
    <recommendedName>
        <fullName evidence="5">SWIM-type domain-containing protein</fullName>
    </recommendedName>
</protein>
<reference evidence="6" key="2">
    <citation type="submission" date="2018-03" db="EMBL/GenBank/DDBJ databases">
        <title>The Triticum urartu genome reveals the dynamic nature of wheat genome evolution.</title>
        <authorList>
            <person name="Ling H."/>
            <person name="Ma B."/>
            <person name="Shi X."/>
            <person name="Liu H."/>
            <person name="Dong L."/>
            <person name="Sun H."/>
            <person name="Cao Y."/>
            <person name="Gao Q."/>
            <person name="Zheng S."/>
            <person name="Li Y."/>
            <person name="Yu Y."/>
            <person name="Du H."/>
            <person name="Qi M."/>
            <person name="Li Y."/>
            <person name="Yu H."/>
            <person name="Cui Y."/>
            <person name="Wang N."/>
            <person name="Chen C."/>
            <person name="Wu H."/>
            <person name="Zhao Y."/>
            <person name="Zhang J."/>
            <person name="Li Y."/>
            <person name="Zhou W."/>
            <person name="Zhang B."/>
            <person name="Hu W."/>
            <person name="Eijk M."/>
            <person name="Tang J."/>
            <person name="Witsenboer H."/>
            <person name="Zhao S."/>
            <person name="Li Z."/>
            <person name="Zhang A."/>
            <person name="Wang D."/>
            <person name="Liang C."/>
        </authorList>
    </citation>
    <scope>NUCLEOTIDE SEQUENCE [LARGE SCALE GENOMIC DNA]</scope>
    <source>
        <strain evidence="6">cv. G1812</strain>
    </source>
</reference>
<reference evidence="7" key="1">
    <citation type="journal article" date="2013" name="Nature">
        <title>Draft genome of the wheat A-genome progenitor Triticum urartu.</title>
        <authorList>
            <person name="Ling H.Q."/>
            <person name="Zhao S."/>
            <person name="Liu D."/>
            <person name="Wang J."/>
            <person name="Sun H."/>
            <person name="Zhang C."/>
            <person name="Fan H."/>
            <person name="Li D."/>
            <person name="Dong L."/>
            <person name="Tao Y."/>
            <person name="Gao C."/>
            <person name="Wu H."/>
            <person name="Li Y."/>
            <person name="Cui Y."/>
            <person name="Guo X."/>
            <person name="Zheng S."/>
            <person name="Wang B."/>
            <person name="Yu K."/>
            <person name="Liang Q."/>
            <person name="Yang W."/>
            <person name="Lou X."/>
            <person name="Chen J."/>
            <person name="Feng M."/>
            <person name="Jian J."/>
            <person name="Zhang X."/>
            <person name="Luo G."/>
            <person name="Jiang Y."/>
            <person name="Liu J."/>
            <person name="Wang Z."/>
            <person name="Sha Y."/>
            <person name="Zhang B."/>
            <person name="Wu H."/>
            <person name="Tang D."/>
            <person name="Shen Q."/>
            <person name="Xue P."/>
            <person name="Zou S."/>
            <person name="Wang X."/>
            <person name="Liu X."/>
            <person name="Wang F."/>
            <person name="Yang Y."/>
            <person name="An X."/>
            <person name="Dong Z."/>
            <person name="Zhang K."/>
            <person name="Zhang X."/>
            <person name="Luo M.C."/>
            <person name="Dvorak J."/>
            <person name="Tong Y."/>
            <person name="Wang J."/>
            <person name="Yang H."/>
            <person name="Li Z."/>
            <person name="Wang D."/>
            <person name="Zhang A."/>
            <person name="Wang J."/>
        </authorList>
    </citation>
    <scope>NUCLEOTIDE SEQUENCE</scope>
    <source>
        <strain evidence="7">cv. G1812</strain>
    </source>
</reference>
<keyword evidence="3" id="KW-0862">Zinc</keyword>
<reference evidence="6" key="3">
    <citation type="submission" date="2022-06" db="UniProtKB">
        <authorList>
            <consortium name="EnsemblPlants"/>
        </authorList>
    </citation>
    <scope>IDENTIFICATION</scope>
</reference>
<dbReference type="PANTHER" id="PTHR31973">
    <property type="entry name" value="POLYPROTEIN, PUTATIVE-RELATED"/>
    <property type="match status" value="1"/>
</dbReference>
<dbReference type="PANTHER" id="PTHR31973:SF187">
    <property type="entry name" value="MUTATOR TRANSPOSASE MUDRA PROTEIN"/>
    <property type="match status" value="1"/>
</dbReference>
<name>A0A8R7U5T9_TRIUA</name>
<dbReference type="PROSITE" id="PS50966">
    <property type="entry name" value="ZF_SWIM"/>
    <property type="match status" value="1"/>
</dbReference>
<keyword evidence="2 4" id="KW-0863">Zinc-finger</keyword>